<protein>
    <submittedName>
        <fullName evidence="3">Tail length tape measure protein</fullName>
    </submittedName>
</protein>
<evidence type="ECO:0000256" key="1">
    <source>
        <dbReference type="SAM" id="Coils"/>
    </source>
</evidence>
<evidence type="ECO:0000256" key="2">
    <source>
        <dbReference type="SAM" id="MobiDB-lite"/>
    </source>
</evidence>
<feature type="coiled-coil region" evidence="1">
    <location>
        <begin position="22"/>
        <end position="49"/>
    </location>
</feature>
<gene>
    <name evidence="3" type="ORF">2050H1_181</name>
</gene>
<dbReference type="Proteomes" id="UP000224362">
    <property type="component" value="Segment"/>
</dbReference>
<keyword evidence="1" id="KW-0175">Coiled coil</keyword>
<evidence type="ECO:0000313" key="4">
    <source>
        <dbReference type="Proteomes" id="UP000224362"/>
    </source>
</evidence>
<name>A0A249Y2Q2_9CAUD</name>
<organism evidence="3 4">
    <name type="scientific">Serratia phage 2050H1</name>
    <dbReference type="NCBI Taxonomy" id="2024250"/>
    <lineage>
        <taxon>Viruses</taxon>
        <taxon>Duplodnaviria</taxon>
        <taxon>Heunggongvirae</taxon>
        <taxon>Uroviricota</taxon>
        <taxon>Caudoviricetes</taxon>
        <taxon>Pantevenvirales</taxon>
        <taxon>Ackermannviridae</taxon>
        <taxon>Miltonvirus</taxon>
        <taxon>Miltonvirus MAM1</taxon>
    </lineage>
</organism>
<dbReference type="EMBL" id="MF285619">
    <property type="protein sequence ID" value="ASZ78947.1"/>
    <property type="molecule type" value="Genomic_DNA"/>
</dbReference>
<feature type="compositionally biased region" description="Polar residues" evidence="2">
    <location>
        <begin position="559"/>
        <end position="576"/>
    </location>
</feature>
<feature type="region of interest" description="Disordered" evidence="2">
    <location>
        <begin position="528"/>
        <end position="584"/>
    </location>
</feature>
<evidence type="ECO:0000313" key="3">
    <source>
        <dbReference type="EMBL" id="ASZ78947.1"/>
    </source>
</evidence>
<proteinExistence type="predicted"/>
<reference evidence="3 4" key="1">
    <citation type="submission" date="2017-06" db="EMBL/GenBank/DDBJ databases">
        <authorList>
            <person name="Kim H.J."/>
            <person name="Triplett B.A."/>
        </authorList>
    </citation>
    <scope>NUCLEOTIDE SEQUENCE [LARGE SCALE GENOMIC DNA]</scope>
</reference>
<accession>A0A249Y2Q2</accession>
<sequence>MSEKDEKAVKDVLSDIKAEMMKRKQLRAQNQTNKELERLSAQLESQKGNSQTAKIPTVQEIVKSLSQISPIFTRDFSAWMKNTLSAAEYSNTELSNINKNLLRPVDDGKDDTSVEYLDLISDHLKIIGGETHDGFGATVGKLELIRVGLGGVAGSIEDSQKNSLVAANRDSRQQTLVLLGIDRTISNAMGQVVNQLVRIRDDNSKWNEKNYLVAQEANKGLGKPHPQAGSKLPITPNDQNGDGMPDIGGAGGFLAGAGAMMALSLFKKVLGAPLALVRGLTGLFTGMGGITKMLKSVSKIFRVGPLALVAAAWDFGKGFIDAKEILGKDKVTVVDRLRAGSSELVGGVGDLVDWVTKIFGFDTNFGKTFREEFLALSKKPAEWAQAVVDWFKNDLFAGIDWNTSLVDIPGKIVDNLQKELTKLVDWIGDGIGGLIKSATDSMGEFVDSLKKGFDDKVKKPFYNLVNTILDSIFDIVDKFVSIIPDAIGGDTARQKMEEARRSMKLGDGGTLDNPNPQQTASGQAIAPISPTMAPVGQDLPTGAATVSPQGQVMAPAPSTDLSQATPNRSMAATNTRQLRDNENTGNVLNNIQQNVDNKKTVTTNNVYNSQSLEPQNRSDMSDMLWGWHQ</sequence>
<feature type="region of interest" description="Disordered" evidence="2">
    <location>
        <begin position="610"/>
        <end position="629"/>
    </location>
</feature>